<evidence type="ECO:0000256" key="4">
    <source>
        <dbReference type="ARBA" id="ARBA00022692"/>
    </source>
</evidence>
<feature type="transmembrane region" description="Helical" evidence="7">
    <location>
        <begin position="194"/>
        <end position="213"/>
    </location>
</feature>
<keyword evidence="10" id="KW-1185">Reference proteome</keyword>
<name>A0ABT3CG96_9MYCO</name>
<evidence type="ECO:0000256" key="7">
    <source>
        <dbReference type="SAM" id="Phobius"/>
    </source>
</evidence>
<dbReference type="InterPro" id="IPR044049">
    <property type="entry name" value="EccD_transm"/>
</dbReference>
<comment type="caution">
    <text evidence="9">The sequence shown here is derived from an EMBL/GenBank/DDBJ whole genome shotgun (WGS) entry which is preliminary data.</text>
</comment>
<evidence type="ECO:0000313" key="10">
    <source>
        <dbReference type="Proteomes" id="UP001526201"/>
    </source>
</evidence>
<keyword evidence="3" id="KW-1003">Cell membrane</keyword>
<dbReference type="Pfam" id="PF19053">
    <property type="entry name" value="EccD"/>
    <property type="match status" value="1"/>
</dbReference>
<protein>
    <submittedName>
        <fullName evidence="9">Type VII secretion integral membrane protein EccD</fullName>
    </submittedName>
</protein>
<feature type="transmembrane region" description="Helical" evidence="7">
    <location>
        <begin position="163"/>
        <end position="182"/>
    </location>
</feature>
<accession>A0ABT3CG96</accession>
<evidence type="ECO:0000256" key="6">
    <source>
        <dbReference type="ARBA" id="ARBA00023136"/>
    </source>
</evidence>
<feature type="transmembrane region" description="Helical" evidence="7">
    <location>
        <begin position="449"/>
        <end position="473"/>
    </location>
</feature>
<evidence type="ECO:0000313" key="9">
    <source>
        <dbReference type="EMBL" id="MCV7228485.1"/>
    </source>
</evidence>
<feature type="transmembrane region" description="Helical" evidence="7">
    <location>
        <begin position="135"/>
        <end position="157"/>
    </location>
</feature>
<comment type="subcellular location">
    <subcellularLocation>
        <location evidence="1">Cell membrane</location>
        <topology evidence="1">Multi-pass membrane protein</topology>
    </subcellularLocation>
</comment>
<dbReference type="Proteomes" id="UP001526201">
    <property type="component" value="Unassembled WGS sequence"/>
</dbReference>
<evidence type="ECO:0000259" key="8">
    <source>
        <dbReference type="Pfam" id="PF19053"/>
    </source>
</evidence>
<dbReference type="RefSeq" id="WP_264069627.1">
    <property type="nucleotide sequence ID" value="NZ_JACKTY010000033.1"/>
</dbReference>
<dbReference type="InterPro" id="IPR024962">
    <property type="entry name" value="YukD-like"/>
</dbReference>
<feature type="transmembrane region" description="Helical" evidence="7">
    <location>
        <begin position="331"/>
        <end position="349"/>
    </location>
</feature>
<dbReference type="PIRSF" id="PIRSF017804">
    <property type="entry name" value="Secretion_EccD1"/>
    <property type="match status" value="1"/>
</dbReference>
<evidence type="ECO:0000256" key="1">
    <source>
        <dbReference type="ARBA" id="ARBA00004651"/>
    </source>
</evidence>
<feature type="transmembrane region" description="Helical" evidence="7">
    <location>
        <begin position="219"/>
        <end position="236"/>
    </location>
</feature>
<sequence length="475" mass="48463">MTDLSGTISATPVLPIVRVAILADGRIADMALPAELPLREILPAVHRLLPPAAALNGTAPDATAPRRLSLAPIGGAPFSLDASLDTVGVVDGDLLALQPVPVGPAAPGIVEDIADAAVIFSRSRSQPWGSAQIQLLARAAVVTVLLAATCFAVAHRIATSETVGLYAVSVVAAITVVAALLLRARSSAPAVEMSVVTLVPVAAAGALSVPGAFGPAQLMLAAAAVTAWSLICTILAEHCLALFTATTVIGVALLMAGAVAQIWQLPTLTLGCGLIVFALLVTVQAAQLSAVWARLPLPVIPAPGDPAPSPPGMRILEDLPRRVQISDAHQTGFIAGAVVLSVIGSLAIADQPAAPGAWAWYGVIATSAAAMLRARVWDTAACKAWLLAQPFLISVCLLALFVGQHRYLAAVLVLVALGILAGGVSIVATNPNLAAPESYSLPMRRLLGALAAALDVSLIPVMAYLVGLFAWVLNR</sequence>
<evidence type="ECO:0000256" key="5">
    <source>
        <dbReference type="ARBA" id="ARBA00022989"/>
    </source>
</evidence>
<evidence type="ECO:0000256" key="2">
    <source>
        <dbReference type="ARBA" id="ARBA00006162"/>
    </source>
</evidence>
<dbReference type="Pfam" id="PF08817">
    <property type="entry name" value="YukD"/>
    <property type="match status" value="1"/>
</dbReference>
<organism evidence="9 10">
    <name type="scientific">Mycolicibacterium komossense</name>
    <dbReference type="NCBI Taxonomy" id="1779"/>
    <lineage>
        <taxon>Bacteria</taxon>
        <taxon>Bacillati</taxon>
        <taxon>Actinomycetota</taxon>
        <taxon>Actinomycetes</taxon>
        <taxon>Mycobacteriales</taxon>
        <taxon>Mycobacteriaceae</taxon>
        <taxon>Mycolicibacterium</taxon>
    </lineage>
</organism>
<feature type="transmembrane region" description="Helical" evidence="7">
    <location>
        <begin position="355"/>
        <end position="372"/>
    </location>
</feature>
<keyword evidence="4 7" id="KW-0812">Transmembrane</keyword>
<feature type="transmembrane region" description="Helical" evidence="7">
    <location>
        <begin position="268"/>
        <end position="286"/>
    </location>
</feature>
<proteinExistence type="inferred from homology"/>
<evidence type="ECO:0000256" key="3">
    <source>
        <dbReference type="ARBA" id="ARBA00022475"/>
    </source>
</evidence>
<keyword evidence="5 7" id="KW-1133">Transmembrane helix</keyword>
<feature type="transmembrane region" description="Helical" evidence="7">
    <location>
        <begin position="384"/>
        <end position="402"/>
    </location>
</feature>
<dbReference type="InterPro" id="IPR006707">
    <property type="entry name" value="T7SS_EccD"/>
</dbReference>
<dbReference type="EMBL" id="JACKTY010000033">
    <property type="protein sequence ID" value="MCV7228485.1"/>
    <property type="molecule type" value="Genomic_DNA"/>
</dbReference>
<dbReference type="NCBIfam" id="TIGR03920">
    <property type="entry name" value="T7SS_EccD"/>
    <property type="match status" value="1"/>
</dbReference>
<comment type="similarity">
    <text evidence="2">Belongs to the EccD/Snm4 family.</text>
</comment>
<dbReference type="Gene3D" id="3.10.20.90">
    <property type="entry name" value="Phosphatidylinositol 3-kinase Catalytic Subunit, Chain A, domain 1"/>
    <property type="match status" value="1"/>
</dbReference>
<feature type="transmembrane region" description="Helical" evidence="7">
    <location>
        <begin position="243"/>
        <end position="262"/>
    </location>
</feature>
<gene>
    <name evidence="9" type="primary">eccD</name>
    <name evidence="9" type="ORF">H7J73_20945</name>
</gene>
<keyword evidence="6 7" id="KW-0472">Membrane</keyword>
<reference evidence="9 10" key="1">
    <citation type="journal article" date="2022" name="BMC Genomics">
        <title>Comparative genome analysis of mycobacteria focusing on tRNA and non-coding RNA.</title>
        <authorList>
            <person name="Behra P.R.K."/>
            <person name="Pettersson B.M.F."/>
            <person name="Ramesh M."/>
            <person name="Das S."/>
            <person name="Dasgupta S."/>
            <person name="Kirsebom L.A."/>
        </authorList>
    </citation>
    <scope>NUCLEOTIDE SEQUENCE [LARGE SCALE GENOMIC DNA]</scope>
    <source>
        <strain evidence="9 10">DSM 44078</strain>
    </source>
</reference>
<feature type="transmembrane region" description="Helical" evidence="7">
    <location>
        <begin position="408"/>
        <end position="428"/>
    </location>
</feature>
<feature type="domain" description="EccD-like transmembrane" evidence="8">
    <location>
        <begin position="139"/>
        <end position="472"/>
    </location>
</feature>